<gene>
    <name evidence="3" type="ORF">WN59_05710</name>
</gene>
<dbReference type="GO" id="GO:0003677">
    <property type="term" value="F:DNA binding"/>
    <property type="evidence" value="ECO:0007669"/>
    <property type="project" value="UniProtKB-KW"/>
</dbReference>
<dbReference type="PROSITE" id="PS50995">
    <property type="entry name" value="HTH_MARR_2"/>
    <property type="match status" value="1"/>
</dbReference>
<evidence type="ECO:0000313" key="4">
    <source>
        <dbReference type="Proteomes" id="UP000034287"/>
    </source>
</evidence>
<accession>A0A0M2SN69</accession>
<proteinExistence type="predicted"/>
<evidence type="ECO:0000259" key="2">
    <source>
        <dbReference type="PROSITE" id="PS50995"/>
    </source>
</evidence>
<dbReference type="SUPFAM" id="SSF46785">
    <property type="entry name" value="Winged helix' DNA-binding domain"/>
    <property type="match status" value="1"/>
</dbReference>
<dbReference type="EMBL" id="LAYZ01000002">
    <property type="protein sequence ID" value="KKK35121.1"/>
    <property type="molecule type" value="Genomic_DNA"/>
</dbReference>
<reference evidence="3 4" key="1">
    <citation type="submission" date="2015-04" db="EMBL/GenBank/DDBJ databases">
        <title>Taxonomic description and genome sequence of Salinicoccus sediminis sp. nov., a novel hyper halotolerant bacterium isolated from marine sediment.</title>
        <authorList>
            <person name="Mathan Kumar R."/>
            <person name="Kaur G."/>
            <person name="Kumar N."/>
            <person name="Kumar A."/>
            <person name="Singh N.K."/>
            <person name="Kaur N."/>
            <person name="Mayilraj S."/>
        </authorList>
    </citation>
    <scope>NUCLEOTIDE SEQUENCE [LARGE SCALE GENOMIC DNA]</scope>
    <source>
        <strain evidence="3 4">SV-16</strain>
    </source>
</reference>
<sequence>MVENNHFYNLFNLNESLTNLSMRHWNKTFGEDVSLTQLIVLNELQTFGRMTQNELAEKMVISKGAVSQIIKNLENKELVKREVEETDRRNRYLVIEEKGLETIARAEKHAEKLREEYMDLIPDRELENYIETQRKFTEYLKSHI</sequence>
<dbReference type="GO" id="GO:0003700">
    <property type="term" value="F:DNA-binding transcription factor activity"/>
    <property type="evidence" value="ECO:0007669"/>
    <property type="project" value="InterPro"/>
</dbReference>
<dbReference type="RefSeq" id="WP_046513992.1">
    <property type="nucleotide sequence ID" value="NZ_LAYZ01000002.1"/>
</dbReference>
<dbReference type="PANTHER" id="PTHR33164:SF43">
    <property type="entry name" value="HTH-TYPE TRANSCRIPTIONAL REPRESSOR YETL"/>
    <property type="match status" value="1"/>
</dbReference>
<dbReference type="PANTHER" id="PTHR33164">
    <property type="entry name" value="TRANSCRIPTIONAL REGULATOR, MARR FAMILY"/>
    <property type="match status" value="1"/>
</dbReference>
<dbReference type="InterPro" id="IPR039422">
    <property type="entry name" value="MarR/SlyA-like"/>
</dbReference>
<name>A0A0M2SN69_9STAP</name>
<comment type="caution">
    <text evidence="3">The sequence shown here is derived from an EMBL/GenBank/DDBJ whole genome shotgun (WGS) entry which is preliminary data.</text>
</comment>
<keyword evidence="4" id="KW-1185">Reference proteome</keyword>
<dbReference type="Gene3D" id="1.10.10.10">
    <property type="entry name" value="Winged helix-like DNA-binding domain superfamily/Winged helix DNA-binding domain"/>
    <property type="match status" value="1"/>
</dbReference>
<dbReference type="Proteomes" id="UP000034287">
    <property type="component" value="Unassembled WGS sequence"/>
</dbReference>
<evidence type="ECO:0000256" key="1">
    <source>
        <dbReference type="ARBA" id="ARBA00023125"/>
    </source>
</evidence>
<dbReference type="InterPro" id="IPR036388">
    <property type="entry name" value="WH-like_DNA-bd_sf"/>
</dbReference>
<keyword evidence="1" id="KW-0238">DNA-binding</keyword>
<feature type="domain" description="HTH marR-type" evidence="2">
    <location>
        <begin position="3"/>
        <end position="138"/>
    </location>
</feature>
<dbReference type="OrthoDB" id="166070at2"/>
<evidence type="ECO:0000313" key="3">
    <source>
        <dbReference type="EMBL" id="KKK35121.1"/>
    </source>
</evidence>
<dbReference type="STRING" id="1432562.WN59_05710"/>
<dbReference type="SMART" id="SM00347">
    <property type="entry name" value="HTH_MARR"/>
    <property type="match status" value="1"/>
</dbReference>
<protein>
    <recommendedName>
        <fullName evidence="2">HTH marR-type domain-containing protein</fullName>
    </recommendedName>
</protein>
<dbReference type="AlphaFoldDB" id="A0A0M2SN69"/>
<dbReference type="GO" id="GO:0006950">
    <property type="term" value="P:response to stress"/>
    <property type="evidence" value="ECO:0007669"/>
    <property type="project" value="TreeGrafter"/>
</dbReference>
<dbReference type="PATRIC" id="fig|1432562.3.peg.1136"/>
<dbReference type="InterPro" id="IPR000835">
    <property type="entry name" value="HTH_MarR-typ"/>
</dbReference>
<organism evidence="3 4">
    <name type="scientific">Salinicoccus sediminis</name>
    <dbReference type="NCBI Taxonomy" id="1432562"/>
    <lineage>
        <taxon>Bacteria</taxon>
        <taxon>Bacillati</taxon>
        <taxon>Bacillota</taxon>
        <taxon>Bacilli</taxon>
        <taxon>Bacillales</taxon>
        <taxon>Staphylococcaceae</taxon>
        <taxon>Salinicoccus</taxon>
    </lineage>
</organism>
<dbReference type="Pfam" id="PF12802">
    <property type="entry name" value="MarR_2"/>
    <property type="match status" value="1"/>
</dbReference>
<dbReference type="InterPro" id="IPR036390">
    <property type="entry name" value="WH_DNA-bd_sf"/>
</dbReference>